<gene>
    <name evidence="6" type="ORF">AB5J56_03355</name>
</gene>
<keyword evidence="3" id="KW-0804">Transcription</keyword>
<organism evidence="6">
    <name type="scientific">Streptomyces sp. R21</name>
    <dbReference type="NCBI Taxonomy" id="3238627"/>
    <lineage>
        <taxon>Bacteria</taxon>
        <taxon>Bacillati</taxon>
        <taxon>Actinomycetota</taxon>
        <taxon>Actinomycetes</taxon>
        <taxon>Kitasatosporales</taxon>
        <taxon>Streptomycetaceae</taxon>
        <taxon>Streptomyces</taxon>
    </lineage>
</organism>
<name>A0AB39NZG5_9ACTN</name>
<dbReference type="RefSeq" id="WP_369229839.1">
    <property type="nucleotide sequence ID" value="NZ_CP163435.1"/>
</dbReference>
<reference evidence="6" key="1">
    <citation type="submission" date="2024-07" db="EMBL/GenBank/DDBJ databases">
        <authorList>
            <person name="Yu S.T."/>
        </authorList>
    </citation>
    <scope>NUCLEOTIDE SEQUENCE</scope>
    <source>
        <strain evidence="6">R21</strain>
    </source>
</reference>
<dbReference type="Gene3D" id="1.10.357.10">
    <property type="entry name" value="Tetracycline Repressor, domain 2"/>
    <property type="match status" value="1"/>
</dbReference>
<keyword evidence="1" id="KW-0805">Transcription regulation</keyword>
<dbReference type="PANTHER" id="PTHR30055">
    <property type="entry name" value="HTH-TYPE TRANSCRIPTIONAL REGULATOR RUTR"/>
    <property type="match status" value="1"/>
</dbReference>
<dbReference type="InterPro" id="IPR001647">
    <property type="entry name" value="HTH_TetR"/>
</dbReference>
<evidence type="ECO:0000256" key="4">
    <source>
        <dbReference type="PROSITE-ProRule" id="PRU00335"/>
    </source>
</evidence>
<evidence type="ECO:0000313" key="6">
    <source>
        <dbReference type="EMBL" id="XDQ23785.1"/>
    </source>
</evidence>
<dbReference type="PANTHER" id="PTHR30055:SF151">
    <property type="entry name" value="TRANSCRIPTIONAL REGULATORY PROTEIN"/>
    <property type="match status" value="1"/>
</dbReference>
<dbReference type="GO" id="GO:0045892">
    <property type="term" value="P:negative regulation of DNA-templated transcription"/>
    <property type="evidence" value="ECO:0007669"/>
    <property type="project" value="InterPro"/>
</dbReference>
<feature type="DNA-binding region" description="H-T-H motif" evidence="4">
    <location>
        <begin position="42"/>
        <end position="61"/>
    </location>
</feature>
<sequence length="242" mass="26207">MTAHSSPRPSRRERPAKPALTREGIIETAVALMRAEGLQRVTMRRLAQELDTGPASLYVYVRNTAELHAAVLDQLLGAVDLAPARADGDWRDRLVRVLTSYTNVLFEHPGLARSALVARPSGRRYLDLLEALLSLLDEGGVPAERAAWAVDLLLQFATSTAAEHAVGEKDPTDAGREWNELATALRTASAATHPHIAGLGTELLSGPGHARLTWGFHVLISGVQHTPRPEAEAREDGTTESR</sequence>
<dbReference type="GO" id="GO:0003700">
    <property type="term" value="F:DNA-binding transcription factor activity"/>
    <property type="evidence" value="ECO:0007669"/>
    <property type="project" value="TreeGrafter"/>
</dbReference>
<dbReference type="InterPro" id="IPR050109">
    <property type="entry name" value="HTH-type_TetR-like_transc_reg"/>
</dbReference>
<evidence type="ECO:0000256" key="3">
    <source>
        <dbReference type="ARBA" id="ARBA00023163"/>
    </source>
</evidence>
<protein>
    <submittedName>
        <fullName evidence="6">TetR/AcrR family transcriptional regulator</fullName>
    </submittedName>
</protein>
<dbReference type="InterPro" id="IPR009057">
    <property type="entry name" value="Homeodomain-like_sf"/>
</dbReference>
<evidence type="ECO:0000256" key="1">
    <source>
        <dbReference type="ARBA" id="ARBA00023015"/>
    </source>
</evidence>
<dbReference type="InterPro" id="IPR004111">
    <property type="entry name" value="Repressor_TetR_C"/>
</dbReference>
<dbReference type="InterPro" id="IPR036271">
    <property type="entry name" value="Tet_transcr_reg_TetR-rel_C_sf"/>
</dbReference>
<dbReference type="GO" id="GO:0000976">
    <property type="term" value="F:transcription cis-regulatory region binding"/>
    <property type="evidence" value="ECO:0007669"/>
    <property type="project" value="TreeGrafter"/>
</dbReference>
<keyword evidence="2 4" id="KW-0238">DNA-binding</keyword>
<evidence type="ECO:0000259" key="5">
    <source>
        <dbReference type="PROSITE" id="PS50977"/>
    </source>
</evidence>
<dbReference type="Pfam" id="PF00440">
    <property type="entry name" value="TetR_N"/>
    <property type="match status" value="1"/>
</dbReference>
<dbReference type="EMBL" id="CP163435">
    <property type="protein sequence ID" value="XDQ23785.1"/>
    <property type="molecule type" value="Genomic_DNA"/>
</dbReference>
<feature type="domain" description="HTH tetR-type" evidence="5">
    <location>
        <begin position="19"/>
        <end position="79"/>
    </location>
</feature>
<dbReference type="AlphaFoldDB" id="A0AB39NZG5"/>
<dbReference type="PROSITE" id="PS50977">
    <property type="entry name" value="HTH_TETR_2"/>
    <property type="match status" value="1"/>
</dbReference>
<dbReference type="SUPFAM" id="SSF48498">
    <property type="entry name" value="Tetracyclin repressor-like, C-terminal domain"/>
    <property type="match status" value="1"/>
</dbReference>
<accession>A0AB39NZG5</accession>
<dbReference type="SUPFAM" id="SSF46689">
    <property type="entry name" value="Homeodomain-like"/>
    <property type="match status" value="1"/>
</dbReference>
<proteinExistence type="predicted"/>
<dbReference type="Pfam" id="PF02909">
    <property type="entry name" value="TetR_C_1"/>
    <property type="match status" value="1"/>
</dbReference>
<evidence type="ECO:0000256" key="2">
    <source>
        <dbReference type="ARBA" id="ARBA00023125"/>
    </source>
</evidence>